<comment type="caution">
    <text evidence="2">The sequence shown here is derived from an EMBL/GenBank/DDBJ whole genome shotgun (WGS) entry which is preliminary data.</text>
</comment>
<feature type="compositionally biased region" description="Basic and acidic residues" evidence="1">
    <location>
        <begin position="819"/>
        <end position="831"/>
    </location>
</feature>
<reference evidence="2" key="1">
    <citation type="submission" date="2020-08" db="EMBL/GenBank/DDBJ databases">
        <title>Plant Genome Project.</title>
        <authorList>
            <person name="Zhang R.-G."/>
        </authorList>
    </citation>
    <scope>NUCLEOTIDE SEQUENCE</scope>
    <source>
        <strain evidence="2">WSP0</strain>
        <tissue evidence="2">Leaf</tissue>
    </source>
</reference>
<dbReference type="Proteomes" id="UP000823749">
    <property type="component" value="Chromosome 5"/>
</dbReference>
<feature type="region of interest" description="Disordered" evidence="1">
    <location>
        <begin position="819"/>
        <end position="840"/>
    </location>
</feature>
<proteinExistence type="predicted"/>
<gene>
    <name evidence="2" type="ORF">RHGRI_013127</name>
</gene>
<dbReference type="EMBL" id="JACTNZ010000005">
    <property type="protein sequence ID" value="KAG5547342.1"/>
    <property type="molecule type" value="Genomic_DNA"/>
</dbReference>
<dbReference type="AlphaFoldDB" id="A0AAV6K4E2"/>
<organism evidence="2 3">
    <name type="scientific">Rhododendron griersonianum</name>
    <dbReference type="NCBI Taxonomy" id="479676"/>
    <lineage>
        <taxon>Eukaryota</taxon>
        <taxon>Viridiplantae</taxon>
        <taxon>Streptophyta</taxon>
        <taxon>Embryophyta</taxon>
        <taxon>Tracheophyta</taxon>
        <taxon>Spermatophyta</taxon>
        <taxon>Magnoliopsida</taxon>
        <taxon>eudicotyledons</taxon>
        <taxon>Gunneridae</taxon>
        <taxon>Pentapetalae</taxon>
        <taxon>asterids</taxon>
        <taxon>Ericales</taxon>
        <taxon>Ericaceae</taxon>
        <taxon>Ericoideae</taxon>
        <taxon>Rhodoreae</taxon>
        <taxon>Rhododendron</taxon>
    </lineage>
</organism>
<protein>
    <submittedName>
        <fullName evidence="2">Uncharacterized protein</fullName>
    </submittedName>
</protein>
<evidence type="ECO:0000256" key="1">
    <source>
        <dbReference type="SAM" id="MobiDB-lite"/>
    </source>
</evidence>
<evidence type="ECO:0000313" key="2">
    <source>
        <dbReference type="EMBL" id="KAG5547342.1"/>
    </source>
</evidence>
<name>A0AAV6K4E2_9ERIC</name>
<sequence>MVDVFGLRQWLHGGGWAAQVGGGMVAEGCLLVAMCAGCRRFLVGWGSKGSWIWRSLAVQVLESLVAAGGCVGRQDHGGSGRGDWGTWWLLGQQQGGGSYGSATRGQRCNGARRQQCNGGNEGGFSGGSSHIMAAWWQYFSGARRRQRVDWHGRGFFAALGQQQGLVLRVPIAVMELSSLFGGCFGCIWQIGWVFSGWFAAQAMGRAFCGLKDTLVCHARLCTSPTFFYLKNDVERKPLEHFLRVVDEVSAKDIASIARKLISSPLTMASHGDEGVNNRENERESNEVMAVGSGNGGCFWASAVVAWRWMGGASWGSMVAEGCLLVAMCAGCRRFLAGWGSKGSWIRWSLAVQVLESLAADGGCVGRRHHGGSGGGDWGTWWLLGQQQGGGNDGSATRGQRCNGARRQQCNGGNERVVSQAAALTSWQHVCLPPFLRAVDEVSAKDIASHGDVINVPSYDTVGKAPLIFVQPIIPTSNSVSPKETVRTLIKRQNCLSFDERETKESAMALQVMTLLFPANLFPPSFLKSDRGCFDQTRLKLSSQLRHEGLGSSCAVRMVNTSGRNQCGVARSEHIRPSACDVARSDHIRPSACGVARSELIRTCACGAARSEHIRLSACGVARSEHIRPSACGVARSDHIRPSACGVARSELIRTCACGAARSEHIRLSACGVARSEHIRPSACGVARSDHIRPSACGVARSKLICTFTACGAACSELIHTSAAKGRCAMCDLGSVIEERRNTRDPDFLIEERRTMQDPGFVIEGMRVTRDPGFVIEGMRVTPAPGFVIEGMRVTPDPGFVIEERHVTRDSGVVIEERRATPDPGFVEHGEDASSNGLKPI</sequence>
<keyword evidence="3" id="KW-1185">Reference proteome</keyword>
<accession>A0AAV6K4E2</accession>
<evidence type="ECO:0000313" key="3">
    <source>
        <dbReference type="Proteomes" id="UP000823749"/>
    </source>
</evidence>